<name>A0A167SIF0_9AGAM</name>
<dbReference type="GO" id="GO:0046556">
    <property type="term" value="F:alpha-L-arabinofuranosidase activity"/>
    <property type="evidence" value="ECO:0007669"/>
    <property type="project" value="UniProtKB-EC"/>
</dbReference>
<proteinExistence type="predicted"/>
<dbReference type="InterPro" id="IPR017853">
    <property type="entry name" value="GH"/>
</dbReference>
<feature type="domain" description="Alpha-L-arabinofuranosidase C-terminal" evidence="3">
    <location>
        <begin position="49"/>
        <end position="172"/>
    </location>
</feature>
<protein>
    <submittedName>
        <fullName evidence="4">Glycoside hydrolase family 51 protein</fullName>
    </submittedName>
</protein>
<evidence type="ECO:0000313" key="5">
    <source>
        <dbReference type="Proteomes" id="UP000076532"/>
    </source>
</evidence>
<reference evidence="4 5" key="1">
    <citation type="journal article" date="2016" name="Mol. Biol. Evol.">
        <title>Comparative Genomics of Early-Diverging Mushroom-Forming Fungi Provides Insights into the Origins of Lignocellulose Decay Capabilities.</title>
        <authorList>
            <person name="Nagy L.G."/>
            <person name="Riley R."/>
            <person name="Tritt A."/>
            <person name="Adam C."/>
            <person name="Daum C."/>
            <person name="Floudas D."/>
            <person name="Sun H."/>
            <person name="Yadav J.S."/>
            <person name="Pangilinan J."/>
            <person name="Larsson K.H."/>
            <person name="Matsuura K."/>
            <person name="Barry K."/>
            <person name="Labutti K."/>
            <person name="Kuo R."/>
            <person name="Ohm R.A."/>
            <person name="Bhattacharya S.S."/>
            <person name="Shirouzu T."/>
            <person name="Yoshinaga Y."/>
            <person name="Martin F.M."/>
            <person name="Grigoriev I.V."/>
            <person name="Hibbett D.S."/>
        </authorList>
    </citation>
    <scope>NUCLEOTIDE SEQUENCE [LARGE SCALE GENOMIC DNA]</scope>
    <source>
        <strain evidence="4 5">CBS 109695</strain>
    </source>
</reference>
<accession>A0A167SIF0</accession>
<dbReference type="InterPro" id="IPR051563">
    <property type="entry name" value="Glycosyl_Hydrolase_51"/>
</dbReference>
<dbReference type="GO" id="GO:0031222">
    <property type="term" value="P:arabinan catabolic process"/>
    <property type="evidence" value="ECO:0007669"/>
    <property type="project" value="UniProtKB-UniPathway"/>
</dbReference>
<evidence type="ECO:0000313" key="4">
    <source>
        <dbReference type="EMBL" id="KZP01949.1"/>
    </source>
</evidence>
<comment type="pathway">
    <text evidence="1">Glycan metabolism; L-arabinan degradation.</text>
</comment>
<organism evidence="4 5">
    <name type="scientific">Athelia psychrophila</name>
    <dbReference type="NCBI Taxonomy" id="1759441"/>
    <lineage>
        <taxon>Eukaryota</taxon>
        <taxon>Fungi</taxon>
        <taxon>Dikarya</taxon>
        <taxon>Basidiomycota</taxon>
        <taxon>Agaricomycotina</taxon>
        <taxon>Agaricomycetes</taxon>
        <taxon>Agaricomycetidae</taxon>
        <taxon>Atheliales</taxon>
        <taxon>Atheliaceae</taxon>
        <taxon>Athelia</taxon>
    </lineage>
</organism>
<dbReference type="OrthoDB" id="406864at2759"/>
<feature type="non-terminal residue" evidence="4">
    <location>
        <position position="172"/>
    </location>
</feature>
<evidence type="ECO:0000259" key="3">
    <source>
        <dbReference type="SMART" id="SM00813"/>
    </source>
</evidence>
<evidence type="ECO:0000256" key="1">
    <source>
        <dbReference type="ARBA" id="ARBA00004834"/>
    </source>
</evidence>
<dbReference type="EMBL" id="KV419315">
    <property type="protein sequence ID" value="KZP01949.1"/>
    <property type="molecule type" value="Genomic_DNA"/>
</dbReference>
<dbReference type="Gene3D" id="3.20.20.80">
    <property type="entry name" value="Glycosidases"/>
    <property type="match status" value="1"/>
</dbReference>
<gene>
    <name evidence="4" type="ORF">FIBSPDRAFT_1056209</name>
</gene>
<keyword evidence="2" id="KW-0325">Glycoprotein</keyword>
<dbReference type="SMART" id="SM00813">
    <property type="entry name" value="Alpha-L-AF_C"/>
    <property type="match status" value="1"/>
</dbReference>
<dbReference type="PANTHER" id="PTHR31776">
    <property type="entry name" value="ALPHA-L-ARABINOFURANOSIDASE 1"/>
    <property type="match status" value="1"/>
</dbReference>
<dbReference type="PANTHER" id="PTHR31776:SF0">
    <property type="entry name" value="ALPHA-L-ARABINOFURANOSIDASE 1"/>
    <property type="match status" value="1"/>
</dbReference>
<sequence>MATSYPANPVLSPVALQYDVHVYQTPSWFADNSFYYDTFARDGTTYFEGEYASISINSSNLYSTPANGRFTFPEVQGSVGEAAFMTGLERNSDIVFAASYAPLLGHVNGSQWTPNLIGFDAGAVILSTSYYVQQLFSLNRGDVYLPSTLPTSGGTLQWSVTKQNSTNDVFIK</sequence>
<dbReference type="GO" id="GO:0046373">
    <property type="term" value="P:L-arabinose metabolic process"/>
    <property type="evidence" value="ECO:0007669"/>
    <property type="project" value="InterPro"/>
</dbReference>
<dbReference type="SUPFAM" id="SSF51445">
    <property type="entry name" value="(Trans)glycosidases"/>
    <property type="match status" value="1"/>
</dbReference>
<keyword evidence="5" id="KW-1185">Reference proteome</keyword>
<dbReference type="Pfam" id="PF06964">
    <property type="entry name" value="Alpha-L-AF_C"/>
    <property type="match status" value="1"/>
</dbReference>
<evidence type="ECO:0000256" key="2">
    <source>
        <dbReference type="ARBA" id="ARBA00023180"/>
    </source>
</evidence>
<keyword evidence="4" id="KW-0378">Hydrolase</keyword>
<dbReference type="InterPro" id="IPR010720">
    <property type="entry name" value="Alpha-L-AF_C"/>
</dbReference>
<dbReference type="Proteomes" id="UP000076532">
    <property type="component" value="Unassembled WGS sequence"/>
</dbReference>
<dbReference type="AlphaFoldDB" id="A0A167SIF0"/>
<dbReference type="STRING" id="436010.A0A167SIF0"/>
<dbReference type="UniPathway" id="UPA00667"/>